<feature type="region of interest" description="Disordered" evidence="2">
    <location>
        <begin position="277"/>
        <end position="333"/>
    </location>
</feature>
<feature type="coiled-coil region" evidence="1">
    <location>
        <begin position="26"/>
        <end position="102"/>
    </location>
</feature>
<sequence>MPCIGGSGLESIKVVPVVGLNIGWHPLQAEKQLQELEQQNESLSSELSKVQTKLSKIQSSEAEGQSQLQSCKGELKGLASRVQAAENEANAAKAEVLKLQKELESAAVPAWLREAMSNTMAWVAPYTDMATSHPLVGNLTSGAMKCSNMAAKSLSEAYAAAKPTMDEFTVMAKEWMTSSYVAAKPHIDVAVETVQKYTSEVMASEAVANIKLQSSATAAELKQYIGSQMAAVPALQPYATPETLDVVLYTLVSLPGLVLLSFLPGCCCRSAKKSRAKEQSTGGAAKGGAGKGDAGKGGAGKGGAGKGGAGKDGIDKSAQSAAKGPKKSKKQKS</sequence>
<name>A0A8S1IQG9_9CHLO</name>
<keyword evidence="4" id="KW-1185">Reference proteome</keyword>
<proteinExistence type="predicted"/>
<feature type="compositionally biased region" description="Basic residues" evidence="2">
    <location>
        <begin position="324"/>
        <end position="333"/>
    </location>
</feature>
<evidence type="ECO:0000256" key="1">
    <source>
        <dbReference type="SAM" id="Coils"/>
    </source>
</evidence>
<protein>
    <submittedName>
        <fullName evidence="3">Uncharacterized protein</fullName>
    </submittedName>
</protein>
<evidence type="ECO:0000313" key="3">
    <source>
        <dbReference type="EMBL" id="CAD7697382.1"/>
    </source>
</evidence>
<dbReference type="Gene3D" id="1.20.5.170">
    <property type="match status" value="1"/>
</dbReference>
<evidence type="ECO:0000313" key="4">
    <source>
        <dbReference type="Proteomes" id="UP000708148"/>
    </source>
</evidence>
<evidence type="ECO:0000256" key="2">
    <source>
        <dbReference type="SAM" id="MobiDB-lite"/>
    </source>
</evidence>
<gene>
    <name evidence="3" type="ORF">OSTQU699_LOCUS2743</name>
</gene>
<reference evidence="3" key="1">
    <citation type="submission" date="2020-12" db="EMBL/GenBank/DDBJ databases">
        <authorList>
            <person name="Iha C."/>
        </authorList>
    </citation>
    <scope>NUCLEOTIDE SEQUENCE</scope>
</reference>
<dbReference type="SUPFAM" id="SSF57997">
    <property type="entry name" value="Tropomyosin"/>
    <property type="match status" value="1"/>
</dbReference>
<comment type="caution">
    <text evidence="3">The sequence shown here is derived from an EMBL/GenBank/DDBJ whole genome shotgun (WGS) entry which is preliminary data.</text>
</comment>
<dbReference type="EMBL" id="CAJHUC010000651">
    <property type="protein sequence ID" value="CAD7697382.1"/>
    <property type="molecule type" value="Genomic_DNA"/>
</dbReference>
<dbReference type="Proteomes" id="UP000708148">
    <property type="component" value="Unassembled WGS sequence"/>
</dbReference>
<keyword evidence="1" id="KW-0175">Coiled coil</keyword>
<organism evidence="3 4">
    <name type="scientific">Ostreobium quekettii</name>
    <dbReference type="NCBI Taxonomy" id="121088"/>
    <lineage>
        <taxon>Eukaryota</taxon>
        <taxon>Viridiplantae</taxon>
        <taxon>Chlorophyta</taxon>
        <taxon>core chlorophytes</taxon>
        <taxon>Ulvophyceae</taxon>
        <taxon>TCBD clade</taxon>
        <taxon>Bryopsidales</taxon>
        <taxon>Ostreobineae</taxon>
        <taxon>Ostreobiaceae</taxon>
        <taxon>Ostreobium</taxon>
    </lineage>
</organism>
<accession>A0A8S1IQG9</accession>
<feature type="compositionally biased region" description="Gly residues" evidence="2">
    <location>
        <begin position="284"/>
        <end position="311"/>
    </location>
</feature>
<dbReference type="AlphaFoldDB" id="A0A8S1IQG9"/>